<evidence type="ECO:0000256" key="7">
    <source>
        <dbReference type="ARBA" id="ARBA00022801"/>
    </source>
</evidence>
<keyword evidence="8" id="KW-0720">Serine protease</keyword>
<dbReference type="CDD" id="cd03145">
    <property type="entry name" value="GAT1_cyanophycinase"/>
    <property type="match status" value="1"/>
</dbReference>
<comment type="similarity">
    <text evidence="3">Belongs to the peptidase S51 family.</text>
</comment>
<dbReference type="InterPro" id="IPR011811">
    <property type="entry name" value="Peptidase_S51_cyanophycinase"/>
</dbReference>
<evidence type="ECO:0000256" key="8">
    <source>
        <dbReference type="ARBA" id="ARBA00022825"/>
    </source>
</evidence>
<accession>A0A4R1BAN5</accession>
<dbReference type="OrthoDB" id="9799980at2"/>
<name>A0A4R1BAN5_9BACT</name>
<dbReference type="PIRSF" id="PIRSF032067">
    <property type="entry name" value="Cyanophycinase"/>
    <property type="match status" value="1"/>
</dbReference>
<evidence type="ECO:0000256" key="9">
    <source>
        <dbReference type="PIRSR" id="PIRSR032067-1"/>
    </source>
</evidence>
<evidence type="ECO:0000313" key="11">
    <source>
        <dbReference type="Proteomes" id="UP000295334"/>
    </source>
</evidence>
<dbReference type="Gene3D" id="3.40.50.880">
    <property type="match status" value="1"/>
</dbReference>
<feature type="active site" description="Charge relay system" evidence="9">
    <location>
        <position position="222"/>
    </location>
</feature>
<keyword evidence="7 10" id="KW-0378">Hydrolase</keyword>
<gene>
    <name evidence="10" type="ORF">EPD60_08335</name>
</gene>
<evidence type="ECO:0000256" key="1">
    <source>
        <dbReference type="ARBA" id="ARBA00001092"/>
    </source>
</evidence>
<dbReference type="SUPFAM" id="SSF52317">
    <property type="entry name" value="Class I glutamine amidotransferase-like"/>
    <property type="match status" value="1"/>
</dbReference>
<proteinExistence type="inferred from homology"/>
<dbReference type="PANTHER" id="PTHR36175:SF1">
    <property type="entry name" value="CYANOPHYCINASE"/>
    <property type="match status" value="1"/>
</dbReference>
<keyword evidence="6" id="KW-0645">Protease</keyword>
<evidence type="ECO:0000256" key="5">
    <source>
        <dbReference type="ARBA" id="ARBA00015719"/>
    </source>
</evidence>
<evidence type="ECO:0000313" key="10">
    <source>
        <dbReference type="EMBL" id="TCJ14013.1"/>
    </source>
</evidence>
<sequence length="290" mass="32284">MAKEHRSRCPVPRGTLLIIGGAENKGEEQAKKKHTPSDFERFEILKDFRKLLGKKEPRIEVVTTASSEGDELFKDYVKAFGELGMRHVGHIHHDSRKAALDDEAMLDRIRDLDGIFFAGGDQLKYTSIYGGTPFLTLLKERYIYEEIVVAGTSAGAMAMSTPMIYAGNDEVQELGGMIKVTTGLEFLKDVCIDTHFVHRGRVVRMAQVIVTNPGCVGIGIEEDTAIIIRNGIEGQVVGTGTIIVLEGFDITETSIEDFTNEKPLTIRNLKMHILSADDEYRIPRRNPPHV</sequence>
<dbReference type="Pfam" id="PF03575">
    <property type="entry name" value="Peptidase_S51"/>
    <property type="match status" value="1"/>
</dbReference>
<comment type="catalytic activity">
    <reaction evidence="1">
        <text>[L-4-(L-arginin-2-N-yl)aspartate](n) + H2O = [L-4-(L-arginin-2-N-yl)aspartate](n-1) + L-4-(L-arginin-2-N-yl)aspartate</text>
        <dbReference type="Rhea" id="RHEA:12845"/>
        <dbReference type="Rhea" id="RHEA-COMP:13728"/>
        <dbReference type="Rhea" id="RHEA-COMP:13734"/>
        <dbReference type="ChEBI" id="CHEBI:15377"/>
        <dbReference type="ChEBI" id="CHEBI:137986"/>
        <dbReference type="ChEBI" id="CHEBI:137991"/>
        <dbReference type="EC" id="3.4.15.6"/>
    </reaction>
</comment>
<evidence type="ECO:0000256" key="6">
    <source>
        <dbReference type="ARBA" id="ARBA00022670"/>
    </source>
</evidence>
<feature type="active site" description="Charge relay system" evidence="9">
    <location>
        <position position="153"/>
    </location>
</feature>
<organism evidence="10 11">
    <name type="scientific">Flaviaesturariibacter flavus</name>
    <dbReference type="NCBI Taxonomy" id="2502780"/>
    <lineage>
        <taxon>Bacteria</taxon>
        <taxon>Pseudomonadati</taxon>
        <taxon>Bacteroidota</taxon>
        <taxon>Chitinophagia</taxon>
        <taxon>Chitinophagales</taxon>
        <taxon>Chitinophagaceae</taxon>
        <taxon>Flaviaestuariibacter</taxon>
    </lineage>
</organism>
<dbReference type="Proteomes" id="UP000295334">
    <property type="component" value="Unassembled WGS sequence"/>
</dbReference>
<dbReference type="RefSeq" id="WP_131448717.1">
    <property type="nucleotide sequence ID" value="NZ_SJZI01000042.1"/>
</dbReference>
<dbReference type="AlphaFoldDB" id="A0A4R1BAN5"/>
<dbReference type="InterPro" id="IPR029062">
    <property type="entry name" value="Class_I_gatase-like"/>
</dbReference>
<dbReference type="EC" id="3.4.15.6" evidence="4"/>
<comment type="caution">
    <text evidence="10">The sequence shown here is derived from an EMBL/GenBank/DDBJ whole genome shotgun (WGS) entry which is preliminary data.</text>
</comment>
<keyword evidence="10" id="KW-0121">Carboxypeptidase</keyword>
<evidence type="ECO:0000256" key="4">
    <source>
        <dbReference type="ARBA" id="ARBA00013115"/>
    </source>
</evidence>
<dbReference type="GO" id="GO:0006508">
    <property type="term" value="P:proteolysis"/>
    <property type="evidence" value="ECO:0007669"/>
    <property type="project" value="UniProtKB-KW"/>
</dbReference>
<feature type="active site" description="Charge relay system" evidence="9">
    <location>
        <position position="195"/>
    </location>
</feature>
<keyword evidence="11" id="KW-1185">Reference proteome</keyword>
<reference evidence="10 11" key="1">
    <citation type="submission" date="2019-03" db="EMBL/GenBank/DDBJ databases">
        <authorList>
            <person name="Kim M.K.M."/>
        </authorList>
    </citation>
    <scope>NUCLEOTIDE SEQUENCE [LARGE SCALE GENOMIC DNA]</scope>
    <source>
        <strain evidence="10 11">17J68-12</strain>
    </source>
</reference>
<dbReference type="GO" id="GO:0008236">
    <property type="term" value="F:serine-type peptidase activity"/>
    <property type="evidence" value="ECO:0007669"/>
    <property type="project" value="UniProtKB-KW"/>
</dbReference>
<comment type="function">
    <text evidence="2">Exopeptidase that catalyzes the hydrolytic cleavage of multi-L-arginyl-poly-L-aspartic acid (cyanophycin; a water-insoluble reserve polymer) into aspartate-arginine dipeptides.</text>
</comment>
<dbReference type="EMBL" id="SJZI01000042">
    <property type="protein sequence ID" value="TCJ14013.1"/>
    <property type="molecule type" value="Genomic_DNA"/>
</dbReference>
<dbReference type="GO" id="GO:0008241">
    <property type="term" value="F:peptidyl-dipeptidase activity"/>
    <property type="evidence" value="ECO:0007669"/>
    <property type="project" value="UniProtKB-EC"/>
</dbReference>
<dbReference type="PANTHER" id="PTHR36175">
    <property type="entry name" value="CYANOPHYCINASE"/>
    <property type="match status" value="1"/>
</dbReference>
<dbReference type="GO" id="GO:0004180">
    <property type="term" value="F:carboxypeptidase activity"/>
    <property type="evidence" value="ECO:0007669"/>
    <property type="project" value="UniProtKB-KW"/>
</dbReference>
<dbReference type="InterPro" id="IPR005320">
    <property type="entry name" value="Peptidase_S51"/>
</dbReference>
<evidence type="ECO:0000256" key="3">
    <source>
        <dbReference type="ARBA" id="ARBA00006534"/>
    </source>
</evidence>
<evidence type="ECO:0000256" key="2">
    <source>
        <dbReference type="ARBA" id="ARBA00002039"/>
    </source>
</evidence>
<protein>
    <recommendedName>
        <fullName evidence="5">Cyanophycinase</fullName>
        <ecNumber evidence="4">3.4.15.6</ecNumber>
    </recommendedName>
</protein>
<dbReference type="NCBIfam" id="TIGR02069">
    <property type="entry name" value="cyanophycinase"/>
    <property type="match status" value="1"/>
</dbReference>